<feature type="domain" description="Rad50/SbcC-type AAA" evidence="5">
    <location>
        <begin position="6"/>
        <end position="235"/>
    </location>
</feature>
<name>A0A1U7LY26_9FIRM</name>
<evidence type="ECO:0000259" key="5">
    <source>
        <dbReference type="Pfam" id="PF13476"/>
    </source>
</evidence>
<dbReference type="PANTHER" id="PTHR32114">
    <property type="entry name" value="ABC TRANSPORTER ABCH.3"/>
    <property type="match status" value="1"/>
</dbReference>
<protein>
    <recommendedName>
        <fullName evidence="3">Nuclease SbcCD subunit C</fullName>
    </recommendedName>
</protein>
<dbReference type="GO" id="GO:0016887">
    <property type="term" value="F:ATP hydrolysis activity"/>
    <property type="evidence" value="ECO:0007669"/>
    <property type="project" value="InterPro"/>
</dbReference>
<reference evidence="6 7" key="1">
    <citation type="journal article" date="2016" name="Appl. Environ. Microbiol.">
        <title>Function and Phylogeny of Bacterial Butyryl Coenzyme A:Acetate Transferases and Their Diversity in the Proximal Colon of Swine.</title>
        <authorList>
            <person name="Trachsel J."/>
            <person name="Bayles D.O."/>
            <person name="Looft T."/>
            <person name="Levine U.Y."/>
            <person name="Allen H.K."/>
        </authorList>
    </citation>
    <scope>NUCLEOTIDE SEQUENCE [LARGE SCALE GENOMIC DNA]</scope>
    <source>
        <strain evidence="6 7">35-6-1</strain>
    </source>
</reference>
<dbReference type="GO" id="GO:0006302">
    <property type="term" value="P:double-strand break repair"/>
    <property type="evidence" value="ECO:0007669"/>
    <property type="project" value="InterPro"/>
</dbReference>
<comment type="caution">
    <text evidence="6">The sequence shown here is derived from an EMBL/GenBank/DDBJ whole genome shotgun (WGS) entry which is preliminary data.</text>
</comment>
<dbReference type="InterPro" id="IPR038729">
    <property type="entry name" value="Rad50/SbcC_AAA"/>
</dbReference>
<evidence type="ECO:0000256" key="1">
    <source>
        <dbReference type="ARBA" id="ARBA00006930"/>
    </source>
</evidence>
<dbReference type="EMBL" id="MJIH01000001">
    <property type="protein sequence ID" value="OLR64196.1"/>
    <property type="molecule type" value="Genomic_DNA"/>
</dbReference>
<dbReference type="Pfam" id="PF13476">
    <property type="entry name" value="AAA_23"/>
    <property type="match status" value="1"/>
</dbReference>
<feature type="coiled-coil region" evidence="4">
    <location>
        <begin position="174"/>
        <end position="231"/>
    </location>
</feature>
<dbReference type="Proteomes" id="UP000187166">
    <property type="component" value="Unassembled WGS sequence"/>
</dbReference>
<evidence type="ECO:0000313" key="7">
    <source>
        <dbReference type="Proteomes" id="UP000187166"/>
    </source>
</evidence>
<organism evidence="6 7">
    <name type="scientific">Peptoniphilus porci</name>
    <dbReference type="NCBI Taxonomy" id="2652280"/>
    <lineage>
        <taxon>Bacteria</taxon>
        <taxon>Bacillati</taxon>
        <taxon>Bacillota</taxon>
        <taxon>Tissierellia</taxon>
        <taxon>Tissierellales</taxon>
        <taxon>Peptoniphilaceae</taxon>
        <taxon>Peptoniphilus</taxon>
    </lineage>
</organism>
<dbReference type="PANTHER" id="PTHR32114:SF2">
    <property type="entry name" value="ABC TRANSPORTER ABCH.3"/>
    <property type="match status" value="1"/>
</dbReference>
<evidence type="ECO:0000313" key="6">
    <source>
        <dbReference type="EMBL" id="OLR64196.1"/>
    </source>
</evidence>
<dbReference type="AlphaFoldDB" id="A0A1U7LY26"/>
<accession>A0A1U7LY26</accession>
<comment type="subunit">
    <text evidence="2">Heterodimer of SbcC and SbcD.</text>
</comment>
<evidence type="ECO:0000256" key="4">
    <source>
        <dbReference type="SAM" id="Coils"/>
    </source>
</evidence>
<dbReference type="Gene3D" id="3.40.50.300">
    <property type="entry name" value="P-loop containing nucleotide triphosphate hydrolases"/>
    <property type="match status" value="1"/>
</dbReference>
<dbReference type="InterPro" id="IPR027417">
    <property type="entry name" value="P-loop_NTPase"/>
</dbReference>
<gene>
    <name evidence="6" type="ORF">BIV18_00865</name>
</gene>
<dbReference type="SUPFAM" id="SSF52540">
    <property type="entry name" value="P-loop containing nucleoside triphosphate hydrolases"/>
    <property type="match status" value="1"/>
</dbReference>
<sequence length="483" mass="56499">MIYIKKIELHNFQSHDYTEMEFDRGLNVILGNSDVGKTAILRAIKWALYNEPKGDYFIRQGEKDVSVKITFSNGVIVERSKTPSKNSYFFVDSSGNEMRFEGFGVDVPKEITDATNMYKVPLDNSNNKTILNIAQQLDGPFLLNEQGSLRASAIGRLIGVNYVDDALRTVVRDNKRVNQEIAELIKSRDELKEELEKFNYIKDYKEKFKKITEIRNKIKNLQERLNLSIKLKETFDKNKIELDEITNLVKKFKSLNDLEKIASKLENFIFKKNSFENYLKKIHRTDIEINSINNNLTELQSLDELNLIISKIDDNKKNLEVYENLYIKYFTNIKNIADVNNDLKSYENNGDVQKIIEKLEKNLIFYSKVYAYEDSLNKINLKLDLGNEYIKNFENNDKINFIETNIEDKLNDLKNIIEINNIFKELSAQIVDEENNLKKVYTSIKECSDSYENIILEMGVCPFCYSQIDENSIEHIKYHLRND</sequence>
<evidence type="ECO:0000256" key="2">
    <source>
        <dbReference type="ARBA" id="ARBA00011322"/>
    </source>
</evidence>
<comment type="similarity">
    <text evidence="1">Belongs to the SMC family. SbcC subfamily.</text>
</comment>
<keyword evidence="7" id="KW-1185">Reference proteome</keyword>
<dbReference type="STRING" id="1465756.BIV18_00865"/>
<proteinExistence type="inferred from homology"/>
<keyword evidence="4" id="KW-0175">Coiled coil</keyword>
<evidence type="ECO:0000256" key="3">
    <source>
        <dbReference type="ARBA" id="ARBA00013368"/>
    </source>
</evidence>